<comment type="caution">
    <text evidence="9">The sequence shown here is derived from an EMBL/GenBank/DDBJ whole genome shotgun (WGS) entry which is preliminary data.</text>
</comment>
<dbReference type="Pfam" id="PF02472">
    <property type="entry name" value="ExbD"/>
    <property type="match status" value="1"/>
</dbReference>
<keyword evidence="7" id="KW-0653">Protein transport</keyword>
<dbReference type="Gene3D" id="3.30.420.270">
    <property type="match status" value="1"/>
</dbReference>
<keyword evidence="7" id="KW-0813">Transport</keyword>
<evidence type="ECO:0000256" key="8">
    <source>
        <dbReference type="SAM" id="Phobius"/>
    </source>
</evidence>
<sequence length="159" mass="17418">MSAPGKKKHREIESEQLAVGFQIAPMIDVVFVIMLFFMVMVGSVKVERELKSQLPGLAPPSADAPQEMPDEIIVGVEESGAVTLNEEEFDSNRPDKSLPDFISTLKRLKQEADNRNAKVIVTIQAEEQATYERVIDVLNALAVAKVANVTFTVGGDEGF</sequence>
<dbReference type="RefSeq" id="WP_377169341.1">
    <property type="nucleotide sequence ID" value="NZ_JBHSMQ010000007.1"/>
</dbReference>
<keyword evidence="10" id="KW-1185">Reference proteome</keyword>
<evidence type="ECO:0000256" key="2">
    <source>
        <dbReference type="ARBA" id="ARBA00005811"/>
    </source>
</evidence>
<keyword evidence="4 7" id="KW-0812">Transmembrane</keyword>
<keyword evidence="6 8" id="KW-0472">Membrane</keyword>
<evidence type="ECO:0000256" key="3">
    <source>
        <dbReference type="ARBA" id="ARBA00022475"/>
    </source>
</evidence>
<evidence type="ECO:0000256" key="4">
    <source>
        <dbReference type="ARBA" id="ARBA00022692"/>
    </source>
</evidence>
<dbReference type="PANTHER" id="PTHR30558">
    <property type="entry name" value="EXBD MEMBRANE COMPONENT OF PMF-DRIVEN MACROMOLECULE IMPORT SYSTEM"/>
    <property type="match status" value="1"/>
</dbReference>
<protein>
    <submittedName>
        <fullName evidence="9">ExbD/TolR family protein</fullName>
    </submittedName>
</protein>
<evidence type="ECO:0000256" key="7">
    <source>
        <dbReference type="RuleBase" id="RU003879"/>
    </source>
</evidence>
<organism evidence="9 10">
    <name type="scientific">Prosthecobacter fluviatilis</name>
    <dbReference type="NCBI Taxonomy" id="445931"/>
    <lineage>
        <taxon>Bacteria</taxon>
        <taxon>Pseudomonadati</taxon>
        <taxon>Verrucomicrobiota</taxon>
        <taxon>Verrucomicrobiia</taxon>
        <taxon>Verrucomicrobiales</taxon>
        <taxon>Verrucomicrobiaceae</taxon>
        <taxon>Prosthecobacter</taxon>
    </lineage>
</organism>
<evidence type="ECO:0000256" key="6">
    <source>
        <dbReference type="ARBA" id="ARBA00023136"/>
    </source>
</evidence>
<evidence type="ECO:0000313" key="9">
    <source>
        <dbReference type="EMBL" id="MFC5456763.1"/>
    </source>
</evidence>
<evidence type="ECO:0000256" key="5">
    <source>
        <dbReference type="ARBA" id="ARBA00022989"/>
    </source>
</evidence>
<dbReference type="PANTHER" id="PTHR30558:SF3">
    <property type="entry name" value="BIOPOLYMER TRANSPORT PROTEIN EXBD-RELATED"/>
    <property type="match status" value="1"/>
</dbReference>
<keyword evidence="3" id="KW-1003">Cell membrane</keyword>
<name>A0ABW0KTD8_9BACT</name>
<keyword evidence="5 8" id="KW-1133">Transmembrane helix</keyword>
<evidence type="ECO:0000256" key="1">
    <source>
        <dbReference type="ARBA" id="ARBA00004162"/>
    </source>
</evidence>
<feature type="transmembrane region" description="Helical" evidence="8">
    <location>
        <begin position="20"/>
        <end position="41"/>
    </location>
</feature>
<evidence type="ECO:0000313" key="10">
    <source>
        <dbReference type="Proteomes" id="UP001596052"/>
    </source>
</evidence>
<dbReference type="InterPro" id="IPR003400">
    <property type="entry name" value="ExbD"/>
</dbReference>
<dbReference type="Proteomes" id="UP001596052">
    <property type="component" value="Unassembled WGS sequence"/>
</dbReference>
<comment type="subcellular location">
    <subcellularLocation>
        <location evidence="1">Cell membrane</location>
        <topology evidence="1">Single-pass membrane protein</topology>
    </subcellularLocation>
    <subcellularLocation>
        <location evidence="7">Cell membrane</location>
        <topology evidence="7">Single-pass type II membrane protein</topology>
    </subcellularLocation>
</comment>
<dbReference type="EMBL" id="JBHSMQ010000007">
    <property type="protein sequence ID" value="MFC5456763.1"/>
    <property type="molecule type" value="Genomic_DNA"/>
</dbReference>
<comment type="similarity">
    <text evidence="2 7">Belongs to the ExbD/TolR family.</text>
</comment>
<accession>A0ABW0KTD8</accession>
<gene>
    <name evidence="9" type="ORF">ACFQDI_17990</name>
</gene>
<proteinExistence type="inferred from homology"/>
<reference evidence="10" key="1">
    <citation type="journal article" date="2019" name="Int. J. Syst. Evol. Microbiol.">
        <title>The Global Catalogue of Microorganisms (GCM) 10K type strain sequencing project: providing services to taxonomists for standard genome sequencing and annotation.</title>
        <authorList>
            <consortium name="The Broad Institute Genomics Platform"/>
            <consortium name="The Broad Institute Genome Sequencing Center for Infectious Disease"/>
            <person name="Wu L."/>
            <person name="Ma J."/>
        </authorList>
    </citation>
    <scope>NUCLEOTIDE SEQUENCE [LARGE SCALE GENOMIC DNA]</scope>
    <source>
        <strain evidence="10">CGMCC 4.1469</strain>
    </source>
</reference>